<comment type="caution">
    <text evidence="4">The sequence shown here is derived from an EMBL/GenBank/DDBJ whole genome shotgun (WGS) entry which is preliminary data.</text>
</comment>
<feature type="domain" description="Reverse transcriptase" evidence="3">
    <location>
        <begin position="1"/>
        <end position="77"/>
    </location>
</feature>
<dbReference type="EMBL" id="JAUCMX010000002">
    <property type="protein sequence ID" value="KAK3554513.1"/>
    <property type="molecule type" value="Genomic_DNA"/>
</dbReference>
<dbReference type="SUPFAM" id="SSF56672">
    <property type="entry name" value="DNA/RNA polymerases"/>
    <property type="match status" value="1"/>
</dbReference>
<evidence type="ECO:0000313" key="4">
    <source>
        <dbReference type="EMBL" id="KAK3554513.1"/>
    </source>
</evidence>
<evidence type="ECO:0000256" key="2">
    <source>
        <dbReference type="ARBA" id="ARBA00012180"/>
    </source>
</evidence>
<dbReference type="AlphaFoldDB" id="A0AAE0RIF1"/>
<dbReference type="Gene3D" id="3.30.70.270">
    <property type="match status" value="2"/>
</dbReference>
<sequence>MNEIFRDMLHRFVVVYIDDILIYSPNLSDHVDHIKQFLGYVISPEGIQTDCAKVEAIKSWPQPGTMKDLQRFLGFVNFYRRFISGYSDLNAPLTSLLRKKPKNLSWTSGAIKAFRKPSGS</sequence>
<gene>
    <name evidence="4" type="ORF">QTP70_024418</name>
</gene>
<evidence type="ECO:0000313" key="5">
    <source>
        <dbReference type="Proteomes" id="UP001274896"/>
    </source>
</evidence>
<dbReference type="EC" id="3.1.26.4" evidence="2"/>
<accession>A0AAE0RIF1</accession>
<dbReference type="InterPro" id="IPR000477">
    <property type="entry name" value="RT_dom"/>
</dbReference>
<dbReference type="GO" id="GO:0004523">
    <property type="term" value="F:RNA-DNA hybrid ribonuclease activity"/>
    <property type="evidence" value="ECO:0007669"/>
    <property type="project" value="UniProtKB-EC"/>
</dbReference>
<dbReference type="PROSITE" id="PS50878">
    <property type="entry name" value="RT_POL"/>
    <property type="match status" value="1"/>
</dbReference>
<evidence type="ECO:0000256" key="1">
    <source>
        <dbReference type="ARBA" id="ARBA00010879"/>
    </source>
</evidence>
<dbReference type="FunFam" id="3.30.70.270:FF:000020">
    <property type="entry name" value="Transposon Tf2-6 polyprotein-like Protein"/>
    <property type="match status" value="1"/>
</dbReference>
<dbReference type="Proteomes" id="UP001274896">
    <property type="component" value="Unassembled WGS sequence"/>
</dbReference>
<name>A0AAE0RIF1_9TELE</name>
<proteinExistence type="inferred from homology"/>
<dbReference type="PANTHER" id="PTHR33064">
    <property type="entry name" value="POL PROTEIN"/>
    <property type="match status" value="1"/>
</dbReference>
<protein>
    <recommendedName>
        <fullName evidence="2">ribonuclease H</fullName>
        <ecNumber evidence="2">3.1.26.4</ecNumber>
    </recommendedName>
</protein>
<dbReference type="InterPro" id="IPR043128">
    <property type="entry name" value="Rev_trsase/Diguanyl_cyclase"/>
</dbReference>
<dbReference type="InterPro" id="IPR051320">
    <property type="entry name" value="Viral_Replic_Matur_Polypro"/>
</dbReference>
<keyword evidence="5" id="KW-1185">Reference proteome</keyword>
<organism evidence="4 5">
    <name type="scientific">Hemibagrus guttatus</name>
    <dbReference type="NCBI Taxonomy" id="175788"/>
    <lineage>
        <taxon>Eukaryota</taxon>
        <taxon>Metazoa</taxon>
        <taxon>Chordata</taxon>
        <taxon>Craniata</taxon>
        <taxon>Vertebrata</taxon>
        <taxon>Euteleostomi</taxon>
        <taxon>Actinopterygii</taxon>
        <taxon>Neopterygii</taxon>
        <taxon>Teleostei</taxon>
        <taxon>Ostariophysi</taxon>
        <taxon>Siluriformes</taxon>
        <taxon>Bagridae</taxon>
        <taxon>Hemibagrus</taxon>
    </lineage>
</organism>
<evidence type="ECO:0000259" key="3">
    <source>
        <dbReference type="PROSITE" id="PS50878"/>
    </source>
</evidence>
<dbReference type="PANTHER" id="PTHR33064:SF37">
    <property type="entry name" value="RIBONUCLEASE H"/>
    <property type="match status" value="1"/>
</dbReference>
<dbReference type="InterPro" id="IPR043502">
    <property type="entry name" value="DNA/RNA_pol_sf"/>
</dbReference>
<comment type="similarity">
    <text evidence="1">Belongs to the beta type-B retroviral polymerase family. HERV class-II K(HML-2) pol subfamily.</text>
</comment>
<reference evidence="4" key="1">
    <citation type="submission" date="2023-06" db="EMBL/GenBank/DDBJ databases">
        <title>Male Hemibagrus guttatus genome.</title>
        <authorList>
            <person name="Bian C."/>
        </authorList>
    </citation>
    <scope>NUCLEOTIDE SEQUENCE</scope>
    <source>
        <strain evidence="4">Male_cb2023</strain>
        <tissue evidence="4">Muscle</tissue>
    </source>
</reference>